<evidence type="ECO:0000256" key="4">
    <source>
        <dbReference type="ARBA" id="ARBA00022695"/>
    </source>
</evidence>
<dbReference type="GO" id="GO:0003723">
    <property type="term" value="F:RNA binding"/>
    <property type="evidence" value="ECO:0007669"/>
    <property type="project" value="UniProtKB-KW"/>
</dbReference>
<comment type="function">
    <text evidence="8">Probably involved in the RNA silencing pathway and required for the generation of small interfering RNAs (siRNAs).</text>
</comment>
<evidence type="ECO:0000256" key="7">
    <source>
        <dbReference type="ARBA" id="ARBA00048744"/>
    </source>
</evidence>
<evidence type="ECO:0000259" key="9">
    <source>
        <dbReference type="Pfam" id="PF05183"/>
    </source>
</evidence>
<dbReference type="Pfam" id="PF26253">
    <property type="entry name" value="RdRP_head"/>
    <property type="match status" value="1"/>
</dbReference>
<dbReference type="InterPro" id="IPR058752">
    <property type="entry name" value="RDRP_C_head"/>
</dbReference>
<organism evidence="11 12">
    <name type="scientific">Capsicum baccatum</name>
    <name type="common">Peruvian pepper</name>
    <dbReference type="NCBI Taxonomy" id="33114"/>
    <lineage>
        <taxon>Eukaryota</taxon>
        <taxon>Viridiplantae</taxon>
        <taxon>Streptophyta</taxon>
        <taxon>Embryophyta</taxon>
        <taxon>Tracheophyta</taxon>
        <taxon>Spermatophyta</taxon>
        <taxon>Magnoliopsida</taxon>
        <taxon>eudicotyledons</taxon>
        <taxon>Gunneridae</taxon>
        <taxon>Pentapetalae</taxon>
        <taxon>asterids</taxon>
        <taxon>lamiids</taxon>
        <taxon>Solanales</taxon>
        <taxon>Solanaceae</taxon>
        <taxon>Solanoideae</taxon>
        <taxon>Capsiceae</taxon>
        <taxon>Capsicum</taxon>
    </lineage>
</organism>
<dbReference type="OrthoDB" id="6513042at2759"/>
<accession>A0A2G2WL77</accession>
<dbReference type="Proteomes" id="UP000224567">
    <property type="component" value="Unassembled WGS sequence"/>
</dbReference>
<evidence type="ECO:0000256" key="5">
    <source>
        <dbReference type="ARBA" id="ARBA00022884"/>
    </source>
</evidence>
<dbReference type="InterPro" id="IPR007855">
    <property type="entry name" value="RDRP"/>
</dbReference>
<keyword evidence="3 8" id="KW-0808">Transferase</keyword>
<evidence type="ECO:0000256" key="6">
    <source>
        <dbReference type="ARBA" id="ARBA00023158"/>
    </source>
</evidence>
<evidence type="ECO:0000313" key="12">
    <source>
        <dbReference type="Proteomes" id="UP000224567"/>
    </source>
</evidence>
<dbReference type="STRING" id="33114.A0A2G2WL77"/>
<evidence type="ECO:0000256" key="1">
    <source>
        <dbReference type="ARBA" id="ARBA00005762"/>
    </source>
</evidence>
<comment type="similarity">
    <text evidence="1 8">Belongs to the RdRP family.</text>
</comment>
<keyword evidence="4 8" id="KW-0548">Nucleotidyltransferase</keyword>
<protein>
    <recommendedName>
        <fullName evidence="8">RNA-dependent RNA polymerase</fullName>
        <ecNumber evidence="8">2.7.7.48</ecNumber>
    </recommendedName>
</protein>
<dbReference type="Pfam" id="PF05183">
    <property type="entry name" value="RdRP"/>
    <property type="match status" value="1"/>
</dbReference>
<dbReference type="EC" id="2.7.7.48" evidence="8"/>
<keyword evidence="5 8" id="KW-0694">RNA-binding</keyword>
<evidence type="ECO:0000313" key="11">
    <source>
        <dbReference type="EMBL" id="PHT45981.1"/>
    </source>
</evidence>
<dbReference type="InterPro" id="IPR057596">
    <property type="entry name" value="RDRP_core"/>
</dbReference>
<dbReference type="EMBL" id="MLFT02000006">
    <property type="protein sequence ID" value="PHT45981.1"/>
    <property type="molecule type" value="Genomic_DNA"/>
</dbReference>
<comment type="catalytic activity">
    <reaction evidence="7 8">
        <text>RNA(n) + a ribonucleoside 5'-triphosphate = RNA(n+1) + diphosphate</text>
        <dbReference type="Rhea" id="RHEA:21248"/>
        <dbReference type="Rhea" id="RHEA-COMP:14527"/>
        <dbReference type="Rhea" id="RHEA-COMP:17342"/>
        <dbReference type="ChEBI" id="CHEBI:33019"/>
        <dbReference type="ChEBI" id="CHEBI:61557"/>
        <dbReference type="ChEBI" id="CHEBI:140395"/>
        <dbReference type="EC" id="2.7.7.48"/>
    </reaction>
</comment>
<keyword evidence="2 8" id="KW-0696">RNA-directed RNA polymerase</keyword>
<feature type="domain" description="RDRP core" evidence="9">
    <location>
        <begin position="1"/>
        <end position="83"/>
    </location>
</feature>
<dbReference type="PANTHER" id="PTHR23079:SF18">
    <property type="entry name" value="RNA-DEPENDENT RNA POLYMERASE 6"/>
    <property type="match status" value="1"/>
</dbReference>
<dbReference type="GO" id="GO:0031380">
    <property type="term" value="C:nuclear RNA-directed RNA polymerase complex"/>
    <property type="evidence" value="ECO:0007669"/>
    <property type="project" value="TreeGrafter"/>
</dbReference>
<keyword evidence="6 8" id="KW-0943">RNA-mediated gene silencing</keyword>
<gene>
    <name evidence="11" type="ORF">CQW23_15139</name>
</gene>
<feature type="domain" description="RDRP C-terminal head" evidence="10">
    <location>
        <begin position="98"/>
        <end position="241"/>
    </location>
</feature>
<sequence length="246" mass="28154">MTEDKLGSMSNAHLVQVDQNGARSYESLKLAESISKALDCSKSGEHVIFPGNLKPKAYPHYMEKTGVKTYISGSILGKLYDQVKELNVDELSSREIHCDPDLVISGAESFKEEALTYKKSYDLKIAEIQHLYSVSEVEIVTGNFWSLPKGNKQNSLKQKIMLAYENIWREFRSYFEYLGPDIADFSDREKQTQYEAKASCWYQITYGAESTRPLLEEHAQEKILSFPWIAVDYLCCTKKQKSDRLS</sequence>
<dbReference type="GO" id="GO:0003968">
    <property type="term" value="F:RNA-directed RNA polymerase activity"/>
    <property type="evidence" value="ECO:0007669"/>
    <property type="project" value="UniProtKB-KW"/>
</dbReference>
<evidence type="ECO:0000256" key="2">
    <source>
        <dbReference type="ARBA" id="ARBA00022484"/>
    </source>
</evidence>
<evidence type="ECO:0000256" key="3">
    <source>
        <dbReference type="ARBA" id="ARBA00022679"/>
    </source>
</evidence>
<reference evidence="11 12" key="1">
    <citation type="journal article" date="2017" name="Genome Biol.">
        <title>New reference genome sequences of hot pepper reveal the massive evolution of plant disease-resistance genes by retroduplication.</title>
        <authorList>
            <person name="Kim S."/>
            <person name="Park J."/>
            <person name="Yeom S.I."/>
            <person name="Kim Y.M."/>
            <person name="Seo E."/>
            <person name="Kim K.T."/>
            <person name="Kim M.S."/>
            <person name="Lee J.M."/>
            <person name="Cheong K."/>
            <person name="Shin H.S."/>
            <person name="Kim S.B."/>
            <person name="Han K."/>
            <person name="Lee J."/>
            <person name="Park M."/>
            <person name="Lee H.A."/>
            <person name="Lee H.Y."/>
            <person name="Lee Y."/>
            <person name="Oh S."/>
            <person name="Lee J.H."/>
            <person name="Choi E."/>
            <person name="Choi E."/>
            <person name="Lee S.E."/>
            <person name="Jeon J."/>
            <person name="Kim H."/>
            <person name="Choi G."/>
            <person name="Song H."/>
            <person name="Lee J."/>
            <person name="Lee S.C."/>
            <person name="Kwon J.K."/>
            <person name="Lee H.Y."/>
            <person name="Koo N."/>
            <person name="Hong Y."/>
            <person name="Kim R.W."/>
            <person name="Kang W.H."/>
            <person name="Huh J.H."/>
            <person name="Kang B.C."/>
            <person name="Yang T.J."/>
            <person name="Lee Y.H."/>
            <person name="Bennetzen J.L."/>
            <person name="Choi D."/>
        </authorList>
    </citation>
    <scope>NUCLEOTIDE SEQUENCE [LARGE SCALE GENOMIC DNA]</scope>
    <source>
        <strain evidence="12">cv. PBC81</strain>
    </source>
</reference>
<dbReference type="GO" id="GO:0030422">
    <property type="term" value="P:siRNA processing"/>
    <property type="evidence" value="ECO:0007669"/>
    <property type="project" value="TreeGrafter"/>
</dbReference>
<evidence type="ECO:0000259" key="10">
    <source>
        <dbReference type="Pfam" id="PF26253"/>
    </source>
</evidence>
<dbReference type="AlphaFoldDB" id="A0A2G2WL77"/>
<evidence type="ECO:0000256" key="8">
    <source>
        <dbReference type="RuleBase" id="RU363098"/>
    </source>
</evidence>
<keyword evidence="12" id="KW-1185">Reference proteome</keyword>
<dbReference type="PANTHER" id="PTHR23079">
    <property type="entry name" value="RNA-DEPENDENT RNA POLYMERASE"/>
    <property type="match status" value="1"/>
</dbReference>
<name>A0A2G2WL77_CAPBA</name>
<proteinExistence type="inferred from homology"/>
<comment type="caution">
    <text evidence="11">The sequence shown here is derived from an EMBL/GenBank/DDBJ whole genome shotgun (WGS) entry which is preliminary data.</text>
</comment>
<reference evidence="12" key="2">
    <citation type="journal article" date="2017" name="J. Anim. Genet.">
        <title>Multiple reference genome sequences of hot pepper reveal the massive evolution of plant disease resistance genes by retroduplication.</title>
        <authorList>
            <person name="Kim S."/>
            <person name="Park J."/>
            <person name="Yeom S.-I."/>
            <person name="Kim Y.-M."/>
            <person name="Seo E."/>
            <person name="Kim K.-T."/>
            <person name="Kim M.-S."/>
            <person name="Lee J.M."/>
            <person name="Cheong K."/>
            <person name="Shin H.-S."/>
            <person name="Kim S.-B."/>
            <person name="Han K."/>
            <person name="Lee J."/>
            <person name="Park M."/>
            <person name="Lee H.-A."/>
            <person name="Lee H.-Y."/>
            <person name="Lee Y."/>
            <person name="Oh S."/>
            <person name="Lee J.H."/>
            <person name="Choi E."/>
            <person name="Choi E."/>
            <person name="Lee S.E."/>
            <person name="Jeon J."/>
            <person name="Kim H."/>
            <person name="Choi G."/>
            <person name="Song H."/>
            <person name="Lee J."/>
            <person name="Lee S.-C."/>
            <person name="Kwon J.-K."/>
            <person name="Lee H.-Y."/>
            <person name="Koo N."/>
            <person name="Hong Y."/>
            <person name="Kim R.W."/>
            <person name="Kang W.-H."/>
            <person name="Huh J.H."/>
            <person name="Kang B.-C."/>
            <person name="Yang T.-J."/>
            <person name="Lee Y.-H."/>
            <person name="Bennetzen J.L."/>
            <person name="Choi D."/>
        </authorList>
    </citation>
    <scope>NUCLEOTIDE SEQUENCE [LARGE SCALE GENOMIC DNA]</scope>
    <source>
        <strain evidence="12">cv. PBC81</strain>
    </source>
</reference>